<dbReference type="PANTHER" id="PTHR33524:SF1">
    <property type="entry name" value="SET DOMAIN-CONTAINING PROTEIN"/>
    <property type="match status" value="1"/>
</dbReference>
<organism evidence="10 11">
    <name type="scientific">Cucurbita argyrosperma subsp. sororia</name>
    <dbReference type="NCBI Taxonomy" id="37648"/>
    <lineage>
        <taxon>Eukaryota</taxon>
        <taxon>Viridiplantae</taxon>
        <taxon>Streptophyta</taxon>
        <taxon>Embryophyta</taxon>
        <taxon>Tracheophyta</taxon>
        <taxon>Spermatophyta</taxon>
        <taxon>Magnoliopsida</taxon>
        <taxon>eudicotyledons</taxon>
        <taxon>Gunneridae</taxon>
        <taxon>Pentapetalae</taxon>
        <taxon>rosids</taxon>
        <taxon>fabids</taxon>
        <taxon>Cucurbitales</taxon>
        <taxon>Cucurbitaceae</taxon>
        <taxon>Cucurbiteae</taxon>
        <taxon>Cucurbita</taxon>
    </lineage>
</organism>
<dbReference type="InterPro" id="IPR001563">
    <property type="entry name" value="Peptidase_S10"/>
</dbReference>
<dbReference type="InterPro" id="IPR040415">
    <property type="entry name" value="SETD9"/>
</dbReference>
<gene>
    <name evidence="10" type="primary">SCPL35</name>
    <name evidence="10" type="ORF">SDJN03_00241</name>
</gene>
<dbReference type="AlphaFoldDB" id="A0AAV6P3N0"/>
<dbReference type="Pfam" id="PF00450">
    <property type="entry name" value="Peptidase_S10"/>
    <property type="match status" value="1"/>
</dbReference>
<feature type="signal peptide" evidence="9">
    <location>
        <begin position="1"/>
        <end position="19"/>
    </location>
</feature>
<keyword evidence="9" id="KW-0732">Signal</keyword>
<feature type="non-terminal residue" evidence="10">
    <location>
        <position position="1"/>
    </location>
</feature>
<proteinExistence type="inferred from homology"/>
<feature type="chain" id="PRO_5043652814" evidence="9">
    <location>
        <begin position="20"/>
        <end position="848"/>
    </location>
</feature>
<evidence type="ECO:0000256" key="2">
    <source>
        <dbReference type="ARBA" id="ARBA00009431"/>
    </source>
</evidence>
<comment type="caution">
    <text evidence="10">The sequence shown here is derived from an EMBL/GenBank/DDBJ whole genome shotgun (WGS) entry which is preliminary data.</text>
</comment>
<keyword evidence="5" id="KW-0645">Protease</keyword>
<evidence type="ECO:0000256" key="4">
    <source>
        <dbReference type="ARBA" id="ARBA00022645"/>
    </source>
</evidence>
<keyword evidence="11" id="KW-1185">Reference proteome</keyword>
<dbReference type="EMBL" id="JAGKQH010000001">
    <property type="protein sequence ID" value="KAG6606899.1"/>
    <property type="molecule type" value="Genomic_DNA"/>
</dbReference>
<protein>
    <submittedName>
        <fullName evidence="10">Serine carboxypeptidase-like 35</fullName>
    </submittedName>
</protein>
<evidence type="ECO:0000256" key="1">
    <source>
        <dbReference type="ARBA" id="ARBA00004613"/>
    </source>
</evidence>
<dbReference type="PANTHER" id="PTHR33524">
    <property type="entry name" value="C5ORF35"/>
    <property type="match status" value="1"/>
</dbReference>
<dbReference type="CDD" id="cd10537">
    <property type="entry name" value="SET_SETD9"/>
    <property type="match status" value="1"/>
</dbReference>
<comment type="subcellular location">
    <subcellularLocation>
        <location evidence="1">Secreted</location>
    </subcellularLocation>
</comment>
<evidence type="ECO:0000256" key="5">
    <source>
        <dbReference type="ARBA" id="ARBA00022670"/>
    </source>
</evidence>
<evidence type="ECO:0000313" key="10">
    <source>
        <dbReference type="EMBL" id="KAG6606899.1"/>
    </source>
</evidence>
<evidence type="ECO:0000256" key="3">
    <source>
        <dbReference type="ARBA" id="ARBA00022525"/>
    </source>
</evidence>
<evidence type="ECO:0000256" key="9">
    <source>
        <dbReference type="SAM" id="SignalP"/>
    </source>
</evidence>
<evidence type="ECO:0000313" key="11">
    <source>
        <dbReference type="Proteomes" id="UP000685013"/>
    </source>
</evidence>
<evidence type="ECO:0000256" key="6">
    <source>
        <dbReference type="ARBA" id="ARBA00022801"/>
    </source>
</evidence>
<dbReference type="GO" id="GO:0006508">
    <property type="term" value="P:proteolysis"/>
    <property type="evidence" value="ECO:0007669"/>
    <property type="project" value="UniProtKB-KW"/>
</dbReference>
<sequence length="848" mass="96068">MALFRNLLLLFFTLLFSTAAEIDGDSRWREADRVTDLPGQPPVKFRHYAGYIKLRPNEEKALFYWFFEAQNDVAHKPLVLWLNGGPGCSSIAYGAAQELGPFLVQSNGKLKLNHFSWNKAANMLFLESPVGVGFSYTNKSSDLYTLGDKVTAADSYAFLVGWFKRFPSFKLHQFYITGESYAGHYAPQLAELIYEKNKQSSKDLIINLKGIMIGNAAINDETDLKGMVEFAWSHAIISDQLHANIFNDCNFSADAQNLTLSCLNFFRDFIVSYNKIDIYNIYAPICLASSSSSSSFDSVFRLVGAAAPRIFSKYKSWSNELLARGYDPCTPNYAVKYFNRGDVQRALHANVTQLSYPYTPCSNVILNWTDAPSSVLPIIQKLLRAQYRIWIYSGDTDGRVPITSTKYSINEMNLKIKEEWRACLRYTSFLFAGANLHHFNPQPRSSIPSMAFLFQKFQEAVKVIAKNPMFARDPRHMQFETDMNRLFLFTSYNRLGRDAAEADAEEIIDMASKAPFADQQKQVQENIHSQVESFCKHMDEILLPDTRTSPAESPKQPNGAVRKSGLSFAVGKHSSPTNITDIPKTRPLDRAELSQKLKDGIGYTLDIRPSQIPHKDAGQGLFLDGEADVGSVIAIYPGVIYSPAHYQYIPGYPRVDVQNPYLITRYDSTVINAQPWGLGADTREVWDGLTVPVSNPTKQGDEKSDRLWKMLSKPLEAKRVLHGGDAIERRNPLAFAHYANHPAKDMAPNVMLCPYDFPITEKDMRVYIPNVLFANEEVNMKRLGSFWFKSGRSRINGSDTPILKTIVLVATRALCDEEVLLNYRLSNSKRRPSWYTPVDEEEDRRRWS</sequence>
<dbReference type="InterPro" id="IPR018202">
    <property type="entry name" value="Ser_caboxypep_ser_AS"/>
</dbReference>
<evidence type="ECO:0000256" key="8">
    <source>
        <dbReference type="ARBA" id="ARBA00023180"/>
    </source>
</evidence>
<dbReference type="PROSITE" id="PS00131">
    <property type="entry name" value="CARBOXYPEPT_SER_SER"/>
    <property type="match status" value="1"/>
</dbReference>
<reference evidence="10 11" key="1">
    <citation type="journal article" date="2021" name="Hortic Res">
        <title>The domestication of Cucurbita argyrosperma as revealed by the genome of its wild relative.</title>
        <authorList>
            <person name="Barrera-Redondo J."/>
            <person name="Sanchez-de la Vega G."/>
            <person name="Aguirre-Liguori J.A."/>
            <person name="Castellanos-Morales G."/>
            <person name="Gutierrez-Guerrero Y.T."/>
            <person name="Aguirre-Dugua X."/>
            <person name="Aguirre-Planter E."/>
            <person name="Tenaillon M.I."/>
            <person name="Lira-Saade R."/>
            <person name="Eguiarte L.E."/>
        </authorList>
    </citation>
    <scope>NUCLEOTIDE SEQUENCE [LARGE SCALE GENOMIC DNA]</scope>
    <source>
        <strain evidence="10">JBR-2021</strain>
    </source>
</reference>
<evidence type="ECO:0000256" key="7">
    <source>
        <dbReference type="ARBA" id="ARBA00023157"/>
    </source>
</evidence>
<keyword evidence="7" id="KW-1015">Disulfide bond</keyword>
<dbReference type="FunFam" id="3.40.50.1820:FF:000013">
    <property type="entry name" value="Carboxypeptidase"/>
    <property type="match status" value="1"/>
</dbReference>
<keyword evidence="6" id="KW-0378">Hydrolase</keyword>
<dbReference type="Proteomes" id="UP000685013">
    <property type="component" value="Chromosome 1"/>
</dbReference>
<dbReference type="GO" id="GO:0005576">
    <property type="term" value="C:extracellular region"/>
    <property type="evidence" value="ECO:0007669"/>
    <property type="project" value="UniProtKB-SubCell"/>
</dbReference>
<name>A0AAV6P3N0_9ROSI</name>
<keyword evidence="4 10" id="KW-0121">Carboxypeptidase</keyword>
<keyword evidence="8" id="KW-0325">Glycoprotein</keyword>
<comment type="similarity">
    <text evidence="2">Belongs to the peptidase S10 family.</text>
</comment>
<accession>A0AAV6P3N0</accession>
<keyword evidence="3" id="KW-0964">Secreted</keyword>
<dbReference type="GO" id="GO:0004185">
    <property type="term" value="F:serine-type carboxypeptidase activity"/>
    <property type="evidence" value="ECO:0007669"/>
    <property type="project" value="InterPro"/>
</dbReference>